<evidence type="ECO:0000256" key="1">
    <source>
        <dbReference type="ARBA" id="ARBA00022490"/>
    </source>
</evidence>
<comment type="function">
    <text evidence="9">Catalyzes the pyruvoyl-dependent decarboxylation of aspartate to produce beta-alanine.</text>
</comment>
<dbReference type="Pfam" id="PF02261">
    <property type="entry name" value="Asp_decarbox"/>
    <property type="match status" value="1"/>
</dbReference>
<evidence type="ECO:0000256" key="8">
    <source>
        <dbReference type="ARBA" id="ARBA00023317"/>
    </source>
</evidence>
<name>A0A377FVK3_9BACL</name>
<keyword evidence="4 9" id="KW-0068">Autocatalytic cleavage</keyword>
<evidence type="ECO:0000256" key="11">
    <source>
        <dbReference type="PIRSR" id="PIRSR006246-2"/>
    </source>
</evidence>
<evidence type="ECO:0000256" key="10">
    <source>
        <dbReference type="PIRSR" id="PIRSR006246-1"/>
    </source>
</evidence>
<dbReference type="PIRSF" id="PIRSF006246">
    <property type="entry name" value="Asp_decarbox"/>
    <property type="match status" value="1"/>
</dbReference>
<keyword evidence="5 9" id="KW-0865">Zymogen</keyword>
<comment type="cofactor">
    <cofactor evidence="9 10">
        <name>pyruvate</name>
        <dbReference type="ChEBI" id="CHEBI:15361"/>
    </cofactor>
    <text evidence="9 10">Binds 1 pyruvoyl group covalently per subunit.</text>
</comment>
<dbReference type="GO" id="GO:0005829">
    <property type="term" value="C:cytosol"/>
    <property type="evidence" value="ECO:0007669"/>
    <property type="project" value="TreeGrafter"/>
</dbReference>
<gene>
    <name evidence="9 14" type="primary">panD</name>
    <name evidence="14" type="ORF">NCTC13163_01733</name>
</gene>
<evidence type="ECO:0000256" key="5">
    <source>
        <dbReference type="ARBA" id="ARBA00023145"/>
    </source>
</evidence>
<keyword evidence="1 9" id="KW-0963">Cytoplasm</keyword>
<dbReference type="HAMAP" id="MF_00446">
    <property type="entry name" value="PanD"/>
    <property type="match status" value="1"/>
</dbReference>
<evidence type="ECO:0000256" key="13">
    <source>
        <dbReference type="PIRSR" id="PIRSR006246-5"/>
    </source>
</evidence>
<dbReference type="InterPro" id="IPR003190">
    <property type="entry name" value="Asp_decarbox"/>
</dbReference>
<protein>
    <recommendedName>
        <fullName evidence="9">Aspartate 1-decarboxylase</fullName>
        <ecNumber evidence="9">4.1.1.11</ecNumber>
    </recommendedName>
    <alternativeName>
        <fullName evidence="9">Aspartate alpha-decarboxylase</fullName>
    </alternativeName>
    <component>
        <recommendedName>
            <fullName evidence="9">Aspartate 1-decarboxylase beta chain</fullName>
        </recommendedName>
    </component>
    <component>
        <recommendedName>
            <fullName evidence="9">Aspartate 1-decarboxylase alpha chain</fullName>
        </recommendedName>
    </component>
</protein>
<proteinExistence type="inferred from homology"/>
<dbReference type="CDD" id="cd06919">
    <property type="entry name" value="Asp_decarbox"/>
    <property type="match status" value="1"/>
</dbReference>
<evidence type="ECO:0000256" key="9">
    <source>
        <dbReference type="HAMAP-Rule" id="MF_00446"/>
    </source>
</evidence>
<evidence type="ECO:0000313" key="15">
    <source>
        <dbReference type="Proteomes" id="UP000254060"/>
    </source>
</evidence>
<feature type="binding site" evidence="9 11">
    <location>
        <begin position="73"/>
        <end position="75"/>
    </location>
    <ligand>
        <name>substrate</name>
    </ligand>
</feature>
<feature type="active site" description="Proton donor" evidence="9 10">
    <location>
        <position position="58"/>
    </location>
</feature>
<dbReference type="EC" id="4.1.1.11" evidence="9"/>
<keyword evidence="6 9" id="KW-0456">Lyase</keyword>
<comment type="catalytic activity">
    <reaction evidence="9">
        <text>L-aspartate + H(+) = beta-alanine + CO2</text>
        <dbReference type="Rhea" id="RHEA:19497"/>
        <dbReference type="ChEBI" id="CHEBI:15378"/>
        <dbReference type="ChEBI" id="CHEBI:16526"/>
        <dbReference type="ChEBI" id="CHEBI:29991"/>
        <dbReference type="ChEBI" id="CHEBI:57966"/>
        <dbReference type="EC" id="4.1.1.11"/>
    </reaction>
</comment>
<feature type="active site" description="Schiff-base intermediate with substrate; via pyruvic acid" evidence="9 10">
    <location>
        <position position="25"/>
    </location>
</feature>
<dbReference type="PANTHER" id="PTHR21012:SF0">
    <property type="entry name" value="ASPARTATE 1-DECARBOXYLASE"/>
    <property type="match status" value="1"/>
</dbReference>
<dbReference type="GO" id="GO:0004068">
    <property type="term" value="F:aspartate 1-decarboxylase activity"/>
    <property type="evidence" value="ECO:0007669"/>
    <property type="project" value="UniProtKB-UniRule"/>
</dbReference>
<dbReference type="SUPFAM" id="SSF50692">
    <property type="entry name" value="ADC-like"/>
    <property type="match status" value="1"/>
</dbReference>
<keyword evidence="3 9" id="KW-0210">Decarboxylase</keyword>
<evidence type="ECO:0000256" key="7">
    <source>
        <dbReference type="ARBA" id="ARBA00023270"/>
    </source>
</evidence>
<dbReference type="RefSeq" id="WP_024370202.1">
    <property type="nucleotide sequence ID" value="NZ_UGGP01000001.1"/>
</dbReference>
<feature type="chain" id="PRO_5017108406" description="Aspartate 1-decarboxylase beta chain" evidence="9 13">
    <location>
        <begin position="1"/>
        <end position="24"/>
    </location>
</feature>
<dbReference type="STRING" id="1397694.GCA_000702585_02229"/>
<evidence type="ECO:0000256" key="4">
    <source>
        <dbReference type="ARBA" id="ARBA00022813"/>
    </source>
</evidence>
<dbReference type="OrthoDB" id="9803983at2"/>
<keyword evidence="2 9" id="KW-0566">Pantothenate biosynthesis</keyword>
<organism evidence="14 15">
    <name type="scientific">Exiguobacterium aurantiacum</name>
    <dbReference type="NCBI Taxonomy" id="33987"/>
    <lineage>
        <taxon>Bacteria</taxon>
        <taxon>Bacillati</taxon>
        <taxon>Bacillota</taxon>
        <taxon>Bacilli</taxon>
        <taxon>Bacillales</taxon>
        <taxon>Bacillales Family XII. Incertae Sedis</taxon>
        <taxon>Exiguobacterium</taxon>
    </lineage>
</organism>
<dbReference type="Proteomes" id="UP000254060">
    <property type="component" value="Unassembled WGS sequence"/>
</dbReference>
<dbReference type="Gene3D" id="2.40.40.20">
    <property type="match status" value="1"/>
</dbReference>
<sequence length="127" mass="14187">MIRTFMHAKLHKATVTEANLHYVGSITIDEDLMDAVGIMENEHVHITNNHNGARIETYVIKGERGSGVVCLNGAAARHFQVGDVVIIMAYGQMTAEEARLHRPKVAVLNERNEVDQLLYEEIAHTIL</sequence>
<feature type="binding site" evidence="9 11">
    <location>
        <position position="57"/>
    </location>
    <ligand>
        <name>substrate</name>
    </ligand>
</feature>
<feature type="chain" id="PRO_5017108405" description="Aspartate 1-decarboxylase alpha chain" evidence="9 13">
    <location>
        <begin position="25"/>
        <end position="127"/>
    </location>
</feature>
<comment type="pathway">
    <text evidence="9">Cofactor biosynthesis; (R)-pantothenate biosynthesis; beta-alanine from L-aspartate: step 1/1.</text>
</comment>
<dbReference type="NCBIfam" id="TIGR00223">
    <property type="entry name" value="panD"/>
    <property type="match status" value="1"/>
</dbReference>
<comment type="subunit">
    <text evidence="9">Heterooctamer of four alpha and four beta subunits.</text>
</comment>
<evidence type="ECO:0000256" key="6">
    <source>
        <dbReference type="ARBA" id="ARBA00023239"/>
    </source>
</evidence>
<feature type="modified residue" description="Pyruvic acid (Ser)" evidence="9 12">
    <location>
        <position position="25"/>
    </location>
</feature>
<dbReference type="PANTHER" id="PTHR21012">
    <property type="entry name" value="ASPARTATE 1-DECARBOXYLASE"/>
    <property type="match status" value="1"/>
</dbReference>
<dbReference type="AlphaFoldDB" id="A0A377FVK3"/>
<evidence type="ECO:0000256" key="2">
    <source>
        <dbReference type="ARBA" id="ARBA00022655"/>
    </source>
</evidence>
<dbReference type="GO" id="GO:0006523">
    <property type="term" value="P:alanine biosynthetic process"/>
    <property type="evidence" value="ECO:0007669"/>
    <property type="project" value="InterPro"/>
</dbReference>
<keyword evidence="7 9" id="KW-0704">Schiff base</keyword>
<keyword evidence="8 9" id="KW-0670">Pyruvate</keyword>
<dbReference type="EMBL" id="UGGP01000001">
    <property type="protein sequence ID" value="STO08363.1"/>
    <property type="molecule type" value="Genomic_DNA"/>
</dbReference>
<reference evidence="14 15" key="1">
    <citation type="submission" date="2018-06" db="EMBL/GenBank/DDBJ databases">
        <authorList>
            <consortium name="Pathogen Informatics"/>
            <person name="Doyle S."/>
        </authorList>
    </citation>
    <scope>NUCLEOTIDE SEQUENCE [LARGE SCALE GENOMIC DNA]</scope>
    <source>
        <strain evidence="14 15">NCTC13163</strain>
    </source>
</reference>
<comment type="similarity">
    <text evidence="9">Belongs to the PanD family.</text>
</comment>
<comment type="subcellular location">
    <subcellularLocation>
        <location evidence="9">Cytoplasm</location>
    </subcellularLocation>
</comment>
<dbReference type="InterPro" id="IPR009010">
    <property type="entry name" value="Asp_de-COase-like_dom_sf"/>
</dbReference>
<dbReference type="GO" id="GO:0015940">
    <property type="term" value="P:pantothenate biosynthetic process"/>
    <property type="evidence" value="ECO:0007669"/>
    <property type="project" value="UniProtKB-UniRule"/>
</dbReference>
<dbReference type="UniPathway" id="UPA00028">
    <property type="reaction ID" value="UER00002"/>
</dbReference>
<evidence type="ECO:0000256" key="3">
    <source>
        <dbReference type="ARBA" id="ARBA00022793"/>
    </source>
</evidence>
<comment type="PTM">
    <text evidence="9 12">Is synthesized initially as an inactive proenzyme, which is activated by self-cleavage at a specific serine bond to produce a beta-subunit with a hydroxyl group at its C-terminus and an alpha-subunit with a pyruvoyl group at its N-terminus.</text>
</comment>
<evidence type="ECO:0000256" key="12">
    <source>
        <dbReference type="PIRSR" id="PIRSR006246-3"/>
    </source>
</evidence>
<evidence type="ECO:0000313" key="14">
    <source>
        <dbReference type="EMBL" id="STO08363.1"/>
    </source>
</evidence>
<accession>A0A377FVK3</accession>